<accession>A0AAN5D178</accession>
<keyword evidence="2" id="KW-1185">Reference proteome</keyword>
<name>A0AAN5D178_9BILA</name>
<comment type="caution">
    <text evidence="1">The sequence shown here is derived from an EMBL/GenBank/DDBJ whole genome shotgun (WGS) entry which is preliminary data.</text>
</comment>
<organism evidence="1 2">
    <name type="scientific">Pristionchus mayeri</name>
    <dbReference type="NCBI Taxonomy" id="1317129"/>
    <lineage>
        <taxon>Eukaryota</taxon>
        <taxon>Metazoa</taxon>
        <taxon>Ecdysozoa</taxon>
        <taxon>Nematoda</taxon>
        <taxon>Chromadorea</taxon>
        <taxon>Rhabditida</taxon>
        <taxon>Rhabditina</taxon>
        <taxon>Diplogasteromorpha</taxon>
        <taxon>Diplogasteroidea</taxon>
        <taxon>Neodiplogasteridae</taxon>
        <taxon>Pristionchus</taxon>
    </lineage>
</organism>
<dbReference type="AlphaFoldDB" id="A0AAN5D178"/>
<sequence length="103" mass="11583">EIALVAHDNHRDFRIVLQSQDLVSQLLKIVEGRLCGDRVYQHVHLSIPDVEVSHGGELLRSCSIEDLQHALSLVHHHLIPVAVLDGGVVLLGEFSLHELHRQR</sequence>
<reference evidence="2" key="1">
    <citation type="submission" date="2022-10" db="EMBL/GenBank/DDBJ databases">
        <title>Genome assembly of Pristionchus species.</title>
        <authorList>
            <person name="Yoshida K."/>
            <person name="Sommer R.J."/>
        </authorList>
    </citation>
    <scope>NUCLEOTIDE SEQUENCE [LARGE SCALE GENOMIC DNA]</scope>
    <source>
        <strain evidence="2">RS5460</strain>
    </source>
</reference>
<evidence type="ECO:0000313" key="1">
    <source>
        <dbReference type="EMBL" id="GMR54906.1"/>
    </source>
</evidence>
<feature type="non-terminal residue" evidence="1">
    <location>
        <position position="103"/>
    </location>
</feature>
<gene>
    <name evidence="1" type="ORF">PMAYCL1PPCAC_25101</name>
</gene>
<feature type="non-terminal residue" evidence="1">
    <location>
        <position position="1"/>
    </location>
</feature>
<dbReference type="Proteomes" id="UP001328107">
    <property type="component" value="Unassembled WGS sequence"/>
</dbReference>
<evidence type="ECO:0000313" key="2">
    <source>
        <dbReference type="Proteomes" id="UP001328107"/>
    </source>
</evidence>
<dbReference type="EMBL" id="BTRK01000005">
    <property type="protein sequence ID" value="GMR54906.1"/>
    <property type="molecule type" value="Genomic_DNA"/>
</dbReference>
<protein>
    <submittedName>
        <fullName evidence="1">Uncharacterized protein</fullName>
    </submittedName>
</protein>
<proteinExistence type="predicted"/>